<dbReference type="InterPro" id="IPR027417">
    <property type="entry name" value="P-loop_NTPase"/>
</dbReference>
<evidence type="ECO:0000256" key="3">
    <source>
        <dbReference type="ARBA" id="ARBA00022741"/>
    </source>
</evidence>
<dbReference type="PIRSF" id="PIRSF006698">
    <property type="entry name" value="Septin"/>
    <property type="match status" value="1"/>
</dbReference>
<feature type="coiled-coil region" evidence="9">
    <location>
        <begin position="345"/>
        <end position="425"/>
    </location>
</feature>
<keyword evidence="4 9" id="KW-0175">Coiled coil</keyword>
<organism evidence="11 12">
    <name type="scientific">Stylophora pistillata</name>
    <name type="common">Smooth cauliflower coral</name>
    <dbReference type="NCBI Taxonomy" id="50429"/>
    <lineage>
        <taxon>Eukaryota</taxon>
        <taxon>Metazoa</taxon>
        <taxon>Cnidaria</taxon>
        <taxon>Anthozoa</taxon>
        <taxon>Hexacorallia</taxon>
        <taxon>Scleractinia</taxon>
        <taxon>Astrocoeniina</taxon>
        <taxon>Pocilloporidae</taxon>
        <taxon>Stylophora</taxon>
    </lineage>
</organism>
<evidence type="ECO:0000259" key="10">
    <source>
        <dbReference type="PROSITE" id="PS51719"/>
    </source>
</evidence>
<dbReference type="STRING" id="50429.A0A2B4SY22"/>
<dbReference type="Gene3D" id="3.40.50.300">
    <property type="entry name" value="P-loop containing nucleotide triphosphate hydrolases"/>
    <property type="match status" value="1"/>
</dbReference>
<dbReference type="InterPro" id="IPR016491">
    <property type="entry name" value="Septin"/>
</dbReference>
<dbReference type="AlphaFoldDB" id="A0A2B4SY22"/>
<dbReference type="Proteomes" id="UP000225706">
    <property type="component" value="Unassembled WGS sequence"/>
</dbReference>
<evidence type="ECO:0000256" key="6">
    <source>
        <dbReference type="ARBA" id="ARBA00023212"/>
    </source>
</evidence>
<dbReference type="GO" id="GO:0005525">
    <property type="term" value="F:GTP binding"/>
    <property type="evidence" value="ECO:0007669"/>
    <property type="project" value="UniProtKB-UniRule"/>
</dbReference>
<dbReference type="GO" id="GO:0005856">
    <property type="term" value="C:cytoskeleton"/>
    <property type="evidence" value="ECO:0007669"/>
    <property type="project" value="UniProtKB-SubCell"/>
</dbReference>
<keyword evidence="2" id="KW-0963">Cytoplasm</keyword>
<evidence type="ECO:0000256" key="4">
    <source>
        <dbReference type="ARBA" id="ARBA00023054"/>
    </source>
</evidence>
<name>A0A2B4SY22_STYPI</name>
<keyword evidence="12" id="KW-1185">Reference proteome</keyword>
<evidence type="ECO:0000256" key="1">
    <source>
        <dbReference type="ARBA" id="ARBA00004245"/>
    </source>
</evidence>
<evidence type="ECO:0000256" key="2">
    <source>
        <dbReference type="ARBA" id="ARBA00022490"/>
    </source>
</evidence>
<keyword evidence="3 8" id="KW-0547">Nucleotide-binding</keyword>
<comment type="caution">
    <text evidence="11">The sequence shown here is derived from an EMBL/GenBank/DDBJ whole genome shotgun (WGS) entry which is preliminary data.</text>
</comment>
<dbReference type="Pfam" id="PF00735">
    <property type="entry name" value="Septin"/>
    <property type="match status" value="1"/>
</dbReference>
<sequence length="429" mass="49193">MASAVTDYCRTLGADGRQLRLAGHVGFDSLPDQLVNKSVNRGFSFNILCIGETGIGKSTLMDCLFKTTFEGLPHSHQLPGVKVEDQTYDLNESNVKLKLTVVDTVGFGDQINKEDSASPIVEYIDTQFEKYLQQELKIRRTLNAYHDTRVHVCLYFISPSGHSLKSLDLVCMKKLDKKVNIVPIIAKADTIAKSELKQFKEKIMEELTSNGVEIYRFPVDDVTVAEMNAGMNEQVPFAVVGSREETIINKVKTRARQYPWGTVEVENENHCDFVKLREMLVRTNMQDLIDKTHTGHYELYRRNKLETMGFSDGDGDQQPHSLQETYELRRREYVKDIQNREEKMRQSFVDKVKEKEAELKQAEQELHAKFEHLKKTQVDEKKKLEEKRRLLDEEINLFNKKKAAAQAAQAQAQQATAQVAKEQMKGKKK</sequence>
<comment type="subcellular location">
    <subcellularLocation>
        <location evidence="1">Cytoplasm</location>
        <location evidence="1">Cytoskeleton</location>
    </subcellularLocation>
</comment>
<accession>A0A2B4SY22</accession>
<dbReference type="OrthoDB" id="416553at2759"/>
<evidence type="ECO:0000256" key="9">
    <source>
        <dbReference type="SAM" id="Coils"/>
    </source>
</evidence>
<evidence type="ECO:0000256" key="8">
    <source>
        <dbReference type="RuleBase" id="RU004560"/>
    </source>
</evidence>
<dbReference type="FunFam" id="3.40.50.300:FF:002048">
    <property type="entry name" value="Septin 6"/>
    <property type="match status" value="1"/>
</dbReference>
<dbReference type="EMBL" id="LSMT01000012">
    <property type="protein sequence ID" value="PFX33458.1"/>
    <property type="molecule type" value="Genomic_DNA"/>
</dbReference>
<dbReference type="InterPro" id="IPR030379">
    <property type="entry name" value="G_SEPTIN_dom"/>
</dbReference>
<evidence type="ECO:0000313" key="11">
    <source>
        <dbReference type="EMBL" id="PFX33458.1"/>
    </source>
</evidence>
<gene>
    <name evidence="11" type="primary">sept8</name>
    <name evidence="11" type="ORF">AWC38_SpisGene1748</name>
</gene>
<evidence type="ECO:0000313" key="12">
    <source>
        <dbReference type="Proteomes" id="UP000225706"/>
    </source>
</evidence>
<dbReference type="PROSITE" id="PS51719">
    <property type="entry name" value="G_SEPTIN"/>
    <property type="match status" value="1"/>
</dbReference>
<feature type="domain" description="Septin-type G" evidence="10">
    <location>
        <begin position="41"/>
        <end position="307"/>
    </location>
</feature>
<dbReference type="CDD" id="cd01850">
    <property type="entry name" value="CDC_Septin"/>
    <property type="match status" value="1"/>
</dbReference>
<comment type="similarity">
    <text evidence="7 8">Belongs to the TRAFAC class TrmE-Era-EngA-EngB-Septin-like GTPase superfamily. Septin GTPase family.</text>
</comment>
<keyword evidence="5 8" id="KW-0342">GTP-binding</keyword>
<dbReference type="SUPFAM" id="SSF52540">
    <property type="entry name" value="P-loop containing nucleoside triphosphate hydrolases"/>
    <property type="match status" value="1"/>
</dbReference>
<keyword evidence="6" id="KW-0206">Cytoskeleton</keyword>
<proteinExistence type="inferred from homology"/>
<dbReference type="PANTHER" id="PTHR18884">
    <property type="entry name" value="SEPTIN"/>
    <property type="match status" value="1"/>
</dbReference>
<protein>
    <recommendedName>
        <fullName evidence="7">Septin</fullName>
    </recommendedName>
</protein>
<evidence type="ECO:0000256" key="7">
    <source>
        <dbReference type="PIRNR" id="PIRNR006698"/>
    </source>
</evidence>
<reference evidence="12" key="1">
    <citation type="journal article" date="2017" name="bioRxiv">
        <title>Comparative analysis of the genomes of Stylophora pistillata and Acropora digitifera provides evidence for extensive differences between species of corals.</title>
        <authorList>
            <person name="Voolstra C.R."/>
            <person name="Li Y."/>
            <person name="Liew Y.J."/>
            <person name="Baumgarten S."/>
            <person name="Zoccola D."/>
            <person name="Flot J.-F."/>
            <person name="Tambutte S."/>
            <person name="Allemand D."/>
            <person name="Aranda M."/>
        </authorList>
    </citation>
    <scope>NUCLEOTIDE SEQUENCE [LARGE SCALE GENOMIC DNA]</scope>
</reference>
<evidence type="ECO:0000256" key="5">
    <source>
        <dbReference type="ARBA" id="ARBA00023134"/>
    </source>
</evidence>